<keyword evidence="3" id="KW-1185">Reference proteome</keyword>
<dbReference type="RefSeq" id="WP_345421583.1">
    <property type="nucleotide sequence ID" value="NZ_AP031496.1"/>
</dbReference>
<gene>
    <name evidence="2" type="ORF">GCM10025791_21930</name>
</gene>
<accession>A0AAV3U2N8</accession>
<name>A0AAV3U2N8_9ALTE</name>
<dbReference type="Proteomes" id="UP001409585">
    <property type="component" value="Unassembled WGS sequence"/>
</dbReference>
<sequence length="144" mass="15604">MKLLTLRQALAASLTVLLCAGPVASFAEVAVIVHPSNSNELNKNYISRIFLGKKKVFPDGSELIAISQDESSPVRDEFVEKVVGKSLSQYRAYWAQLVFTGRGKPPKEVGRDSQVKELVAQNPALIGFIDAAAVDDSVKVVGKF</sequence>
<feature type="signal peptide" evidence="1">
    <location>
        <begin position="1"/>
        <end position="27"/>
    </location>
</feature>
<proteinExistence type="predicted"/>
<organism evidence="2 3">
    <name type="scientific">Halioxenophilus aromaticivorans</name>
    <dbReference type="NCBI Taxonomy" id="1306992"/>
    <lineage>
        <taxon>Bacteria</taxon>
        <taxon>Pseudomonadati</taxon>
        <taxon>Pseudomonadota</taxon>
        <taxon>Gammaproteobacteria</taxon>
        <taxon>Alteromonadales</taxon>
        <taxon>Alteromonadaceae</taxon>
        <taxon>Halioxenophilus</taxon>
    </lineage>
</organism>
<evidence type="ECO:0000313" key="2">
    <source>
        <dbReference type="EMBL" id="GAA4942920.1"/>
    </source>
</evidence>
<dbReference type="EMBL" id="BAABLX010000016">
    <property type="protein sequence ID" value="GAA4942920.1"/>
    <property type="molecule type" value="Genomic_DNA"/>
</dbReference>
<comment type="caution">
    <text evidence="2">The sequence shown here is derived from an EMBL/GenBank/DDBJ whole genome shotgun (WGS) entry which is preliminary data.</text>
</comment>
<protein>
    <recommendedName>
        <fullName evidence="4">Phosphate ABC transporter substrate-binding protein</fullName>
    </recommendedName>
</protein>
<reference evidence="3" key="1">
    <citation type="journal article" date="2019" name="Int. J. Syst. Evol. Microbiol.">
        <title>The Global Catalogue of Microorganisms (GCM) 10K type strain sequencing project: providing services to taxonomists for standard genome sequencing and annotation.</title>
        <authorList>
            <consortium name="The Broad Institute Genomics Platform"/>
            <consortium name="The Broad Institute Genome Sequencing Center for Infectious Disease"/>
            <person name="Wu L."/>
            <person name="Ma J."/>
        </authorList>
    </citation>
    <scope>NUCLEOTIDE SEQUENCE [LARGE SCALE GENOMIC DNA]</scope>
    <source>
        <strain evidence="3">JCM 19134</strain>
    </source>
</reference>
<dbReference type="SUPFAM" id="SSF53850">
    <property type="entry name" value="Periplasmic binding protein-like II"/>
    <property type="match status" value="1"/>
</dbReference>
<feature type="chain" id="PRO_5043954792" description="Phosphate ABC transporter substrate-binding protein" evidence="1">
    <location>
        <begin position="28"/>
        <end position="144"/>
    </location>
</feature>
<evidence type="ECO:0000313" key="3">
    <source>
        <dbReference type="Proteomes" id="UP001409585"/>
    </source>
</evidence>
<evidence type="ECO:0008006" key="4">
    <source>
        <dbReference type="Google" id="ProtNLM"/>
    </source>
</evidence>
<keyword evidence="1" id="KW-0732">Signal</keyword>
<dbReference type="Gene3D" id="3.40.190.10">
    <property type="entry name" value="Periplasmic binding protein-like II"/>
    <property type="match status" value="1"/>
</dbReference>
<evidence type="ECO:0000256" key="1">
    <source>
        <dbReference type="SAM" id="SignalP"/>
    </source>
</evidence>
<dbReference type="AlphaFoldDB" id="A0AAV3U2N8"/>